<dbReference type="InterPro" id="IPR021932">
    <property type="entry name" value="DUF3545"/>
</dbReference>
<name>A0ABN1LHA6_9ALTE</name>
<reference evidence="1 2" key="1">
    <citation type="journal article" date="2019" name="Int. J. Syst. Evol. Microbiol.">
        <title>The Global Catalogue of Microorganisms (GCM) 10K type strain sequencing project: providing services to taxonomists for standard genome sequencing and annotation.</title>
        <authorList>
            <consortium name="The Broad Institute Genomics Platform"/>
            <consortium name="The Broad Institute Genome Sequencing Center for Infectious Disease"/>
            <person name="Wu L."/>
            <person name="Ma J."/>
        </authorList>
    </citation>
    <scope>NUCLEOTIDE SEQUENCE [LARGE SCALE GENOMIC DNA]</scope>
    <source>
        <strain evidence="1 2">JCM 15896</strain>
    </source>
</reference>
<evidence type="ECO:0008006" key="3">
    <source>
        <dbReference type="Google" id="ProtNLM"/>
    </source>
</evidence>
<gene>
    <name evidence="1" type="ORF">GCM10009114_15120</name>
</gene>
<proteinExistence type="predicted"/>
<accession>A0ABN1LHA6</accession>
<evidence type="ECO:0000313" key="1">
    <source>
        <dbReference type="EMBL" id="GAA0855699.1"/>
    </source>
</evidence>
<sequence length="94" mass="11289">MFYFARTYGKYIVGNENSQEKTKSLPSLICAKQKWRRIVDTKELLSMIDTESRPSKTKSKKRKWREIEAIHDRYRLRKELEDMDMSLESELANL</sequence>
<dbReference type="Proteomes" id="UP001500359">
    <property type="component" value="Unassembled WGS sequence"/>
</dbReference>
<protein>
    <recommendedName>
        <fullName evidence="3">DUF3545 family protein</fullName>
    </recommendedName>
</protein>
<comment type="caution">
    <text evidence="1">The sequence shown here is derived from an EMBL/GenBank/DDBJ whole genome shotgun (WGS) entry which is preliminary data.</text>
</comment>
<evidence type="ECO:0000313" key="2">
    <source>
        <dbReference type="Proteomes" id="UP001500359"/>
    </source>
</evidence>
<dbReference type="EMBL" id="BAAAFD010000003">
    <property type="protein sequence ID" value="GAA0855699.1"/>
    <property type="molecule type" value="Genomic_DNA"/>
</dbReference>
<dbReference type="Pfam" id="PF12065">
    <property type="entry name" value="DUF3545"/>
    <property type="match status" value="1"/>
</dbReference>
<organism evidence="1 2">
    <name type="scientific">Aliiglaciecola litoralis</name>
    <dbReference type="NCBI Taxonomy" id="582857"/>
    <lineage>
        <taxon>Bacteria</taxon>
        <taxon>Pseudomonadati</taxon>
        <taxon>Pseudomonadota</taxon>
        <taxon>Gammaproteobacteria</taxon>
        <taxon>Alteromonadales</taxon>
        <taxon>Alteromonadaceae</taxon>
        <taxon>Aliiglaciecola</taxon>
    </lineage>
</organism>
<keyword evidence="2" id="KW-1185">Reference proteome</keyword>